<evidence type="ECO:0000313" key="2">
    <source>
        <dbReference type="Proteomes" id="UP001055879"/>
    </source>
</evidence>
<organism evidence="1 2">
    <name type="scientific">Arctium lappa</name>
    <name type="common">Greater burdock</name>
    <name type="synonym">Lappa major</name>
    <dbReference type="NCBI Taxonomy" id="4217"/>
    <lineage>
        <taxon>Eukaryota</taxon>
        <taxon>Viridiplantae</taxon>
        <taxon>Streptophyta</taxon>
        <taxon>Embryophyta</taxon>
        <taxon>Tracheophyta</taxon>
        <taxon>Spermatophyta</taxon>
        <taxon>Magnoliopsida</taxon>
        <taxon>eudicotyledons</taxon>
        <taxon>Gunneridae</taxon>
        <taxon>Pentapetalae</taxon>
        <taxon>asterids</taxon>
        <taxon>campanulids</taxon>
        <taxon>Asterales</taxon>
        <taxon>Asteraceae</taxon>
        <taxon>Carduoideae</taxon>
        <taxon>Cardueae</taxon>
        <taxon>Arctiinae</taxon>
        <taxon>Arctium</taxon>
    </lineage>
</organism>
<evidence type="ECO:0000313" key="1">
    <source>
        <dbReference type="EMBL" id="KAI3673666.1"/>
    </source>
</evidence>
<name>A0ACB8XTZ7_ARCLA</name>
<comment type="caution">
    <text evidence="1">The sequence shown here is derived from an EMBL/GenBank/DDBJ whole genome shotgun (WGS) entry which is preliminary data.</text>
</comment>
<protein>
    <submittedName>
        <fullName evidence="1">Uncharacterized protein</fullName>
    </submittedName>
</protein>
<accession>A0ACB8XTZ7</accession>
<sequence length="223" mass="24081">MYSQSDTVTKGRTGVDLERREGCMEANVDVDESNSDDALGEDCRMLAGSNDTKEVVLAFDSVKCSTVEVPDGVSKTVEVFPVEDCFVDDEERIEAASLFASEEAEEEAKKESVKTFVPGEVPTEEPKEEEPSKPVGPTPEQIIAIKAAIVNSQTLEEVARLEKALKSGQVPADLNIGNTNKKTNNENTTNDMETDGDKEAPADASKDASSKKETDGPADMEQE</sequence>
<proteinExistence type="predicted"/>
<reference evidence="2" key="1">
    <citation type="journal article" date="2022" name="Mol. Ecol. Resour.">
        <title>The genomes of chicory, endive, great burdock and yacon provide insights into Asteraceae palaeo-polyploidization history and plant inulin production.</title>
        <authorList>
            <person name="Fan W."/>
            <person name="Wang S."/>
            <person name="Wang H."/>
            <person name="Wang A."/>
            <person name="Jiang F."/>
            <person name="Liu H."/>
            <person name="Zhao H."/>
            <person name="Xu D."/>
            <person name="Zhang Y."/>
        </authorList>
    </citation>
    <scope>NUCLEOTIDE SEQUENCE [LARGE SCALE GENOMIC DNA]</scope>
    <source>
        <strain evidence="2">cv. Niubang</strain>
    </source>
</reference>
<reference evidence="1 2" key="2">
    <citation type="journal article" date="2022" name="Mol. Ecol. Resour.">
        <title>The genomes of chicory, endive, great burdock and yacon provide insights into Asteraceae paleo-polyploidization history and plant inulin production.</title>
        <authorList>
            <person name="Fan W."/>
            <person name="Wang S."/>
            <person name="Wang H."/>
            <person name="Wang A."/>
            <person name="Jiang F."/>
            <person name="Liu H."/>
            <person name="Zhao H."/>
            <person name="Xu D."/>
            <person name="Zhang Y."/>
        </authorList>
    </citation>
    <scope>NUCLEOTIDE SEQUENCE [LARGE SCALE GENOMIC DNA]</scope>
    <source>
        <strain evidence="2">cv. Niubang</strain>
    </source>
</reference>
<dbReference type="EMBL" id="CM042061">
    <property type="protein sequence ID" value="KAI3673666.1"/>
    <property type="molecule type" value="Genomic_DNA"/>
</dbReference>
<dbReference type="Proteomes" id="UP001055879">
    <property type="component" value="Linkage Group LG15"/>
</dbReference>
<keyword evidence="2" id="KW-1185">Reference proteome</keyword>
<gene>
    <name evidence="1" type="ORF">L6452_39790</name>
</gene>